<feature type="transmembrane region" description="Helical" evidence="1">
    <location>
        <begin position="291"/>
        <end position="309"/>
    </location>
</feature>
<reference evidence="2 3" key="1">
    <citation type="submission" date="2018-10" db="EMBL/GenBank/DDBJ databases">
        <authorList>
            <person name="Li J."/>
        </authorList>
    </citation>
    <scope>NUCLEOTIDE SEQUENCE [LARGE SCALE GENOMIC DNA]</scope>
    <source>
        <strain evidence="2 3">JCM 11654</strain>
    </source>
</reference>
<evidence type="ECO:0000313" key="3">
    <source>
        <dbReference type="Proteomes" id="UP000269438"/>
    </source>
</evidence>
<evidence type="ECO:0000313" key="2">
    <source>
        <dbReference type="EMBL" id="RLP83672.1"/>
    </source>
</evidence>
<dbReference type="Proteomes" id="UP000269438">
    <property type="component" value="Unassembled WGS sequence"/>
</dbReference>
<gene>
    <name evidence="2" type="ORF">D9V34_02315</name>
</gene>
<dbReference type="OrthoDB" id="6463253at2"/>
<keyword evidence="3" id="KW-1185">Reference proteome</keyword>
<feature type="transmembrane region" description="Helical" evidence="1">
    <location>
        <begin position="205"/>
        <end position="225"/>
    </location>
</feature>
<feature type="transmembrane region" description="Helical" evidence="1">
    <location>
        <begin position="237"/>
        <end position="256"/>
    </location>
</feature>
<proteinExistence type="predicted"/>
<feature type="transmembrane region" description="Helical" evidence="1">
    <location>
        <begin position="83"/>
        <end position="100"/>
    </location>
</feature>
<feature type="transmembrane region" description="Helical" evidence="1">
    <location>
        <begin position="43"/>
        <end position="63"/>
    </location>
</feature>
<accession>A0A3L7AWR3</accession>
<dbReference type="GO" id="GO:0005886">
    <property type="term" value="C:plasma membrane"/>
    <property type="evidence" value="ECO:0007669"/>
    <property type="project" value="TreeGrafter"/>
</dbReference>
<organism evidence="2 3">
    <name type="scientific">Mycetocola lacteus</name>
    <dbReference type="NCBI Taxonomy" id="76637"/>
    <lineage>
        <taxon>Bacteria</taxon>
        <taxon>Bacillati</taxon>
        <taxon>Actinomycetota</taxon>
        <taxon>Actinomycetes</taxon>
        <taxon>Micrococcales</taxon>
        <taxon>Microbacteriaceae</taxon>
        <taxon>Mycetocola</taxon>
    </lineage>
</organism>
<feature type="transmembrane region" description="Helical" evidence="1">
    <location>
        <begin position="143"/>
        <end position="162"/>
    </location>
</feature>
<dbReference type="PANTHER" id="PTHR34821:SF2">
    <property type="entry name" value="INNER MEMBRANE PROTEIN YDCZ"/>
    <property type="match status" value="1"/>
</dbReference>
<protein>
    <submittedName>
        <fullName evidence="2">DMT family transporter</fullName>
    </submittedName>
</protein>
<comment type="caution">
    <text evidence="2">The sequence shown here is derived from an EMBL/GenBank/DDBJ whole genome shotgun (WGS) entry which is preliminary data.</text>
</comment>
<dbReference type="PANTHER" id="PTHR34821">
    <property type="entry name" value="INNER MEMBRANE PROTEIN YDCZ"/>
    <property type="match status" value="1"/>
</dbReference>
<dbReference type="EMBL" id="RCUY01000002">
    <property type="protein sequence ID" value="RLP83672.1"/>
    <property type="molecule type" value="Genomic_DNA"/>
</dbReference>
<feature type="transmembrane region" description="Helical" evidence="1">
    <location>
        <begin position="12"/>
        <end position="31"/>
    </location>
</feature>
<dbReference type="RefSeq" id="WP_121687340.1">
    <property type="nucleotide sequence ID" value="NZ_RCUY01000002.1"/>
</dbReference>
<keyword evidence="1" id="KW-0472">Membrane</keyword>
<feature type="transmembrane region" description="Helical" evidence="1">
    <location>
        <begin position="168"/>
        <end position="185"/>
    </location>
</feature>
<sequence length="328" mass="33784">MSQRTARILPRWIALILAVVIGSAMSIQARINGHLGEALHDGLAAAAVSFGSGLVVLSLIMVFSRAGRRGVAAIFRGIAGKTVPWWILLAGFCGAFLVFSQSQVGAIVGIAMFSVAVVAGQTVSGLILDGIGFGPLGRVRPSINRLLGAALVLAAAGWSVTGKISVDIPVWALILPFIAGLLLGWQQAVNGRVRAAANSVLSATFLNFLFGTFALLCAVFISGGPHFTEFAWPSDPSLYIGGLIGCVCIGLSAWIVASTGVLLMGMGMIAGQLITAVILDLMDFGADQMSFATVGGALLALIAAIIAGLPRWGRHRHAAPAVSQTGAE</sequence>
<feature type="transmembrane region" description="Helical" evidence="1">
    <location>
        <begin position="261"/>
        <end position="279"/>
    </location>
</feature>
<feature type="transmembrane region" description="Helical" evidence="1">
    <location>
        <begin position="106"/>
        <end position="131"/>
    </location>
</feature>
<name>A0A3L7AWR3_9MICO</name>
<dbReference type="AlphaFoldDB" id="A0A3L7AWR3"/>
<dbReference type="Pfam" id="PF04657">
    <property type="entry name" value="DMT_YdcZ"/>
    <property type="match status" value="2"/>
</dbReference>
<evidence type="ECO:0000256" key="1">
    <source>
        <dbReference type="SAM" id="Phobius"/>
    </source>
</evidence>
<dbReference type="InterPro" id="IPR006750">
    <property type="entry name" value="YdcZ"/>
</dbReference>
<keyword evidence="1" id="KW-1133">Transmembrane helix</keyword>
<keyword evidence="1" id="KW-0812">Transmembrane</keyword>